<dbReference type="Proteomes" id="UP000185491">
    <property type="component" value="Chromosome"/>
</dbReference>
<evidence type="ECO:0000259" key="1">
    <source>
        <dbReference type="SMART" id="SM00507"/>
    </source>
</evidence>
<accession>A0A1L7D4I2</accession>
<evidence type="ECO:0000313" key="3">
    <source>
        <dbReference type="Proteomes" id="UP000185491"/>
    </source>
</evidence>
<dbReference type="KEGG" id="cpho:CPHO_09430"/>
<dbReference type="STRING" id="161895.CPHO_09430"/>
<organism evidence="2 3">
    <name type="scientific">Corynebacterium phocae</name>
    <dbReference type="NCBI Taxonomy" id="161895"/>
    <lineage>
        <taxon>Bacteria</taxon>
        <taxon>Bacillati</taxon>
        <taxon>Actinomycetota</taxon>
        <taxon>Actinomycetes</taxon>
        <taxon>Mycobacteriales</taxon>
        <taxon>Corynebacteriaceae</taxon>
        <taxon>Corynebacterium</taxon>
    </lineage>
</organism>
<dbReference type="EMBL" id="CP009249">
    <property type="protein sequence ID" value="APT93069.1"/>
    <property type="molecule type" value="Genomic_DNA"/>
</dbReference>
<dbReference type="GO" id="GO:0008270">
    <property type="term" value="F:zinc ion binding"/>
    <property type="evidence" value="ECO:0007669"/>
    <property type="project" value="InterPro"/>
</dbReference>
<keyword evidence="3" id="KW-1185">Reference proteome</keyword>
<feature type="domain" description="HNH nuclease" evidence="1">
    <location>
        <begin position="252"/>
        <end position="304"/>
    </location>
</feature>
<dbReference type="AlphaFoldDB" id="A0A1L7D4I2"/>
<dbReference type="Gene3D" id="1.10.30.50">
    <property type="match status" value="1"/>
</dbReference>
<protein>
    <recommendedName>
        <fullName evidence="1">HNH nuclease domain-containing protein</fullName>
    </recommendedName>
</protein>
<dbReference type="SMART" id="SM00507">
    <property type="entry name" value="HNHc"/>
    <property type="match status" value="1"/>
</dbReference>
<dbReference type="RefSeq" id="WP_075735233.1">
    <property type="nucleotide sequence ID" value="NZ_CP009249.1"/>
</dbReference>
<dbReference type="GO" id="GO:0003676">
    <property type="term" value="F:nucleic acid binding"/>
    <property type="evidence" value="ECO:0007669"/>
    <property type="project" value="InterPro"/>
</dbReference>
<reference evidence="2 3" key="1">
    <citation type="submission" date="2014-08" db="EMBL/GenBank/DDBJ databases">
        <title>Complete genome sequence of Corynebacterium phocae M408/89/1(T)(=DSM 44612(T)), isolated from the common seal (Phoca vitulina).</title>
        <authorList>
            <person name="Ruckert C."/>
            <person name="Albersmeier A."/>
            <person name="Winkler A."/>
            <person name="Kalinowski J."/>
        </authorList>
    </citation>
    <scope>NUCLEOTIDE SEQUENCE [LARGE SCALE GENOMIC DNA]</scope>
    <source>
        <strain evidence="2 3">M408/89/1</strain>
    </source>
</reference>
<name>A0A1L7D4I2_9CORY</name>
<dbReference type="Pfam" id="PF01844">
    <property type="entry name" value="HNH"/>
    <property type="match status" value="1"/>
</dbReference>
<proteinExistence type="predicted"/>
<evidence type="ECO:0000313" key="2">
    <source>
        <dbReference type="EMBL" id="APT93069.1"/>
    </source>
</evidence>
<dbReference type="CDD" id="cd00085">
    <property type="entry name" value="HNHc"/>
    <property type="match status" value="1"/>
</dbReference>
<dbReference type="InterPro" id="IPR002711">
    <property type="entry name" value="HNH"/>
</dbReference>
<gene>
    <name evidence="2" type="ORF">CPHO_09430</name>
</gene>
<dbReference type="InterPro" id="IPR003615">
    <property type="entry name" value="HNH_nuc"/>
</dbReference>
<sequence length="342" mass="36777">MNPQTYFQAHSAPGLDLVAACVGKSAQDFAAPGIDAVRVAEVLDLTSIYFGETAYPGIQQEARRALAQTQHTIDTLLLIEAQVKSWRNKPRKAWRLRATLCLTPAASIKATARKLKARTSTGPAEGVRVTRRKKGNHTLSMTASPLEIATILGKLKAVDAHDRLAAIRKIFQGKSAPVAPEVSTNVIVDLGDLAEISAGKGDDIVLSMPNGGTMTGAQLVAHRLAEHGFVTLVHPVHGAVNAYRLQRFANDKQRLMLSGVYPRCVWPDCNIPAEECQFHHIKAWVDGGYTNVDNLAPLCKYHNGINEDSGPADNRGKIVKVGGKAAWQPPWGGPPVVVTGSP</sequence>
<dbReference type="GO" id="GO:0004519">
    <property type="term" value="F:endonuclease activity"/>
    <property type="evidence" value="ECO:0007669"/>
    <property type="project" value="InterPro"/>
</dbReference>